<dbReference type="InterPro" id="IPR055370">
    <property type="entry name" value="Lsr2_DNA-bd"/>
</dbReference>
<name>A0ABV9YQP9_9PSEU</name>
<dbReference type="InterPro" id="IPR036625">
    <property type="entry name" value="E3-bd_dom_sf"/>
</dbReference>
<keyword evidence="1" id="KW-0238">DNA-binding</keyword>
<dbReference type="Pfam" id="PF23359">
    <property type="entry name" value="Lsr2_DNA-bd"/>
    <property type="match status" value="1"/>
</dbReference>
<evidence type="ECO:0000313" key="3">
    <source>
        <dbReference type="EMBL" id="MFC5064464.1"/>
    </source>
</evidence>
<proteinExistence type="predicted"/>
<accession>A0ABV9YQP9</accession>
<dbReference type="RefSeq" id="WP_378037841.1">
    <property type="nucleotide sequence ID" value="NZ_JBHSIV010000023.1"/>
</dbReference>
<keyword evidence="4" id="KW-1185">Reference proteome</keyword>
<evidence type="ECO:0000256" key="1">
    <source>
        <dbReference type="ARBA" id="ARBA00023125"/>
    </source>
</evidence>
<feature type="domain" description="Lsr2 DNA-binding" evidence="2">
    <location>
        <begin position="8"/>
        <end position="41"/>
    </location>
</feature>
<protein>
    <submittedName>
        <fullName evidence="3">Histone-like nucleoid-structuring protein Lsr2</fullName>
    </submittedName>
</protein>
<gene>
    <name evidence="3" type="ORF">ACFPBZ_19740</name>
</gene>
<evidence type="ECO:0000313" key="4">
    <source>
        <dbReference type="Proteomes" id="UP001595947"/>
    </source>
</evidence>
<comment type="caution">
    <text evidence="3">The sequence shown here is derived from an EMBL/GenBank/DDBJ whole genome shotgun (WGS) entry which is preliminary data.</text>
</comment>
<sequence>MSGDAPEPTTAEVRAWARSAGLVVPDRGRLRPEVWESFRAAHQGPPPCRCADSTT</sequence>
<evidence type="ECO:0000259" key="2">
    <source>
        <dbReference type="Pfam" id="PF23359"/>
    </source>
</evidence>
<dbReference type="EMBL" id="JBHSIV010000023">
    <property type="protein sequence ID" value="MFC5064464.1"/>
    <property type="molecule type" value="Genomic_DNA"/>
</dbReference>
<reference evidence="4" key="1">
    <citation type="journal article" date="2019" name="Int. J. Syst. Evol. Microbiol.">
        <title>The Global Catalogue of Microorganisms (GCM) 10K type strain sequencing project: providing services to taxonomists for standard genome sequencing and annotation.</title>
        <authorList>
            <consortium name="The Broad Institute Genomics Platform"/>
            <consortium name="The Broad Institute Genome Sequencing Center for Infectious Disease"/>
            <person name="Wu L."/>
            <person name="Ma J."/>
        </authorList>
    </citation>
    <scope>NUCLEOTIDE SEQUENCE [LARGE SCALE GENOMIC DNA]</scope>
    <source>
        <strain evidence="4">CGMCC 4.7093</strain>
    </source>
</reference>
<dbReference type="Proteomes" id="UP001595947">
    <property type="component" value="Unassembled WGS sequence"/>
</dbReference>
<dbReference type="Gene3D" id="4.10.320.10">
    <property type="entry name" value="E3-binding domain"/>
    <property type="match status" value="1"/>
</dbReference>
<organism evidence="3 4">
    <name type="scientific">Actinomycetospora atypica</name>
    <dbReference type="NCBI Taxonomy" id="1290095"/>
    <lineage>
        <taxon>Bacteria</taxon>
        <taxon>Bacillati</taxon>
        <taxon>Actinomycetota</taxon>
        <taxon>Actinomycetes</taxon>
        <taxon>Pseudonocardiales</taxon>
        <taxon>Pseudonocardiaceae</taxon>
        <taxon>Actinomycetospora</taxon>
    </lineage>
</organism>